<evidence type="ECO:0008006" key="3">
    <source>
        <dbReference type="Google" id="ProtNLM"/>
    </source>
</evidence>
<dbReference type="STRING" id="946677.SAMN05444484_10443"/>
<name>A0A1M7G581_9FLAO</name>
<keyword evidence="2" id="KW-1185">Reference proteome</keyword>
<dbReference type="Proteomes" id="UP000184028">
    <property type="component" value="Unassembled WGS sequence"/>
</dbReference>
<sequence length="237" mass="27581">MKKYLPLTFLFFIYITVCSCHKKSTIITLKNDSSISTILHQDNSNKPTLLLIKNDQCGACKIFYNYVHKNFDSVILPKLPDGTHVYQISINDFNNQNMWLFHISNSYAFPTVLYIDKNNNIKGIHKGADLYSFTDFLNTLKNPDKTSNSNDLKKQSTLLKGYVALIEDHAIPKPLFNEISKINHQKPEFMGALLEAYFYKYEKIHPERVTYIKELLQKSLKTSNQFYDIHQKLINDL</sequence>
<evidence type="ECO:0000313" key="2">
    <source>
        <dbReference type="Proteomes" id="UP000184028"/>
    </source>
</evidence>
<dbReference type="AlphaFoldDB" id="A0A1M7G581"/>
<proteinExistence type="predicted"/>
<dbReference type="SUPFAM" id="SSF52833">
    <property type="entry name" value="Thioredoxin-like"/>
    <property type="match status" value="1"/>
</dbReference>
<organism evidence="1 2">
    <name type="scientific">Flavobacterium chilense</name>
    <dbReference type="NCBI Taxonomy" id="946677"/>
    <lineage>
        <taxon>Bacteria</taxon>
        <taxon>Pseudomonadati</taxon>
        <taxon>Bacteroidota</taxon>
        <taxon>Flavobacteriia</taxon>
        <taxon>Flavobacteriales</taxon>
        <taxon>Flavobacteriaceae</taxon>
        <taxon>Flavobacterium</taxon>
    </lineage>
</organism>
<gene>
    <name evidence="1" type="ORF">SAMN05444484_10443</name>
</gene>
<accession>A0A1M7G581</accession>
<dbReference type="RefSeq" id="WP_068845182.1">
    <property type="nucleotide sequence ID" value="NZ_FRBT01000004.1"/>
</dbReference>
<dbReference type="EMBL" id="FRBT01000004">
    <property type="protein sequence ID" value="SHM11019.1"/>
    <property type="molecule type" value="Genomic_DNA"/>
</dbReference>
<evidence type="ECO:0000313" key="1">
    <source>
        <dbReference type="EMBL" id="SHM11019.1"/>
    </source>
</evidence>
<dbReference type="PROSITE" id="PS51257">
    <property type="entry name" value="PROKAR_LIPOPROTEIN"/>
    <property type="match status" value="1"/>
</dbReference>
<dbReference type="Gene3D" id="3.40.30.10">
    <property type="entry name" value="Glutaredoxin"/>
    <property type="match status" value="1"/>
</dbReference>
<protein>
    <recommendedName>
        <fullName evidence="3">Thioredoxin-like</fullName>
    </recommendedName>
</protein>
<dbReference type="OrthoDB" id="790920at2"/>
<dbReference type="InterPro" id="IPR036249">
    <property type="entry name" value="Thioredoxin-like_sf"/>
</dbReference>
<reference evidence="2" key="1">
    <citation type="submission" date="2016-11" db="EMBL/GenBank/DDBJ databases">
        <authorList>
            <person name="Varghese N."/>
            <person name="Submissions S."/>
        </authorList>
    </citation>
    <scope>NUCLEOTIDE SEQUENCE [LARGE SCALE GENOMIC DNA]</scope>
    <source>
        <strain evidence="2">DSM 24724</strain>
    </source>
</reference>